<sequence length="144" mass="16246">MESTITLLLACLLGVALAENVTYHVWNNPIPEKVVRNPGQVFSVPKGRTFGDVMNVAAEQNPTEYRYTYIQYDFGRLFTGIGGVSQDPGNNRYWVLFKLGEELNAKNPPNNKNLTEYGADGTFVENNDIFLFWLTDGSIRPRHS</sequence>
<reference evidence="2" key="1">
    <citation type="submission" date="2021-06" db="EMBL/GenBank/DDBJ databases">
        <authorList>
            <person name="Hodson N. C."/>
            <person name="Mongue J. A."/>
            <person name="Jaron S. K."/>
        </authorList>
    </citation>
    <scope>NUCLEOTIDE SEQUENCE</scope>
</reference>
<dbReference type="OrthoDB" id="6343110at2759"/>
<proteinExistence type="predicted"/>
<dbReference type="EMBL" id="CAJVCH010185365">
    <property type="protein sequence ID" value="CAG7729862.1"/>
    <property type="molecule type" value="Genomic_DNA"/>
</dbReference>
<evidence type="ECO:0000256" key="1">
    <source>
        <dbReference type="SAM" id="SignalP"/>
    </source>
</evidence>
<accession>A0A8J2K5U6</accession>
<dbReference type="GO" id="GO:0031419">
    <property type="term" value="F:cobalamin binding"/>
    <property type="evidence" value="ECO:0007669"/>
    <property type="project" value="TreeGrafter"/>
</dbReference>
<organism evidence="2 3">
    <name type="scientific">Allacma fusca</name>
    <dbReference type="NCBI Taxonomy" id="39272"/>
    <lineage>
        <taxon>Eukaryota</taxon>
        <taxon>Metazoa</taxon>
        <taxon>Ecdysozoa</taxon>
        <taxon>Arthropoda</taxon>
        <taxon>Hexapoda</taxon>
        <taxon>Collembola</taxon>
        <taxon>Symphypleona</taxon>
        <taxon>Sminthuridae</taxon>
        <taxon>Allacma</taxon>
    </lineage>
</organism>
<gene>
    <name evidence="2" type="ORF">AFUS01_LOCUS18552</name>
</gene>
<protein>
    <submittedName>
        <fullName evidence="2">Uncharacterized protein</fullName>
    </submittedName>
</protein>
<keyword evidence="3" id="KW-1185">Reference proteome</keyword>
<evidence type="ECO:0000313" key="2">
    <source>
        <dbReference type="EMBL" id="CAG7729862.1"/>
    </source>
</evidence>
<dbReference type="PANTHER" id="PTHR10559:SF18">
    <property type="entry name" value="TRANSCOBALAMIN II"/>
    <property type="match status" value="1"/>
</dbReference>
<dbReference type="Proteomes" id="UP000708208">
    <property type="component" value="Unassembled WGS sequence"/>
</dbReference>
<name>A0A8J2K5U6_9HEXA</name>
<feature type="chain" id="PRO_5035210176" evidence="1">
    <location>
        <begin position="19"/>
        <end position="144"/>
    </location>
</feature>
<dbReference type="GO" id="GO:0005615">
    <property type="term" value="C:extracellular space"/>
    <property type="evidence" value="ECO:0007669"/>
    <property type="project" value="TreeGrafter"/>
</dbReference>
<dbReference type="GO" id="GO:0015889">
    <property type="term" value="P:cobalamin transport"/>
    <property type="evidence" value="ECO:0007669"/>
    <property type="project" value="TreeGrafter"/>
</dbReference>
<dbReference type="InterPro" id="IPR051588">
    <property type="entry name" value="Cobalamin_Transport"/>
</dbReference>
<keyword evidence="1" id="KW-0732">Signal</keyword>
<evidence type="ECO:0000313" key="3">
    <source>
        <dbReference type="Proteomes" id="UP000708208"/>
    </source>
</evidence>
<dbReference type="AlphaFoldDB" id="A0A8J2K5U6"/>
<comment type="caution">
    <text evidence="2">The sequence shown here is derived from an EMBL/GenBank/DDBJ whole genome shotgun (WGS) entry which is preliminary data.</text>
</comment>
<feature type="signal peptide" evidence="1">
    <location>
        <begin position="1"/>
        <end position="18"/>
    </location>
</feature>
<dbReference type="PANTHER" id="PTHR10559">
    <property type="entry name" value="TRANSCOBALAMIN-1/GASTRIC INTRINSIC FACTOR"/>
    <property type="match status" value="1"/>
</dbReference>